<dbReference type="AlphaFoldDB" id="A0A0F9JHS2"/>
<gene>
    <name evidence="1" type="ORF">LCGC14_1527450</name>
</gene>
<sequence>MNKNTKPYDCINCDGDWDDDRCMSGCKLLEVDE</sequence>
<reference evidence="1" key="1">
    <citation type="journal article" date="2015" name="Nature">
        <title>Complex archaea that bridge the gap between prokaryotes and eukaryotes.</title>
        <authorList>
            <person name="Spang A."/>
            <person name="Saw J.H."/>
            <person name="Jorgensen S.L."/>
            <person name="Zaremba-Niedzwiedzka K."/>
            <person name="Martijn J."/>
            <person name="Lind A.E."/>
            <person name="van Eijk R."/>
            <person name="Schleper C."/>
            <person name="Guy L."/>
            <person name="Ettema T.J."/>
        </authorList>
    </citation>
    <scope>NUCLEOTIDE SEQUENCE</scope>
</reference>
<accession>A0A0F9JHS2</accession>
<dbReference type="EMBL" id="LAZR01011405">
    <property type="protein sequence ID" value="KKM61876.1"/>
    <property type="molecule type" value="Genomic_DNA"/>
</dbReference>
<name>A0A0F9JHS2_9ZZZZ</name>
<comment type="caution">
    <text evidence="1">The sequence shown here is derived from an EMBL/GenBank/DDBJ whole genome shotgun (WGS) entry which is preliminary data.</text>
</comment>
<organism evidence="1">
    <name type="scientific">marine sediment metagenome</name>
    <dbReference type="NCBI Taxonomy" id="412755"/>
    <lineage>
        <taxon>unclassified sequences</taxon>
        <taxon>metagenomes</taxon>
        <taxon>ecological metagenomes</taxon>
    </lineage>
</organism>
<evidence type="ECO:0000313" key="1">
    <source>
        <dbReference type="EMBL" id="KKM61876.1"/>
    </source>
</evidence>
<proteinExistence type="predicted"/>
<protein>
    <submittedName>
        <fullName evidence="1">Uncharacterized protein</fullName>
    </submittedName>
</protein>